<evidence type="ECO:0008006" key="4">
    <source>
        <dbReference type="Google" id="ProtNLM"/>
    </source>
</evidence>
<name>A0A2I2KXB6_9ACTN</name>
<dbReference type="Proteomes" id="UP000234331">
    <property type="component" value="Unassembled WGS sequence"/>
</dbReference>
<feature type="compositionally biased region" description="Pro residues" evidence="1">
    <location>
        <begin position="82"/>
        <end position="92"/>
    </location>
</feature>
<feature type="region of interest" description="Disordered" evidence="1">
    <location>
        <begin position="73"/>
        <end position="104"/>
    </location>
</feature>
<protein>
    <recommendedName>
        <fullName evidence="4">Signal transduction histidine kinase subgroup 3 dimerisation and phosphoacceptor domain-containing protein</fullName>
    </recommendedName>
</protein>
<evidence type="ECO:0000256" key="1">
    <source>
        <dbReference type="SAM" id="MobiDB-lite"/>
    </source>
</evidence>
<sequence length="387" mass="40677">MADHGIASVGHQPQASVATAAARLAPPGPAAFRPPWQVLAQDIAALPAWATFGQRVAPLLRNLTLATGTGQAHLWLPEPDRPAPPTAPPAPRSPLARDDPPAWPGARAMMPVHDGQREIAVLVVTDRPGAPPPAVPTSALRETADIVALLLHEVTAQETLRVRARHAEDLQVRARRIEADLGAALEAERRRLATWVLTGANRHLAEVAERRRDFAAAVHDDPSRAPAALGALRSAVDDLLDTFRAVVRGVHPSTLRARGTAAALGELAAALPRRIRCTGDLGRRVGWEIESGVYHAAAAALAALPASADDALLVHFSRTAGRLAVRVSDPAGSVPRLRIALADDARRLAALGGGLHCHPSLADMAVIDIWLPESLTGTDDPGPPPSA</sequence>
<accession>A0A2I2KXB6</accession>
<dbReference type="RefSeq" id="WP_101833600.1">
    <property type="nucleotide sequence ID" value="NZ_FZMO01000377.1"/>
</dbReference>
<evidence type="ECO:0000313" key="2">
    <source>
        <dbReference type="EMBL" id="SNQ50299.1"/>
    </source>
</evidence>
<organism evidence="2 3">
    <name type="scientific">Frankia canadensis</name>
    <dbReference type="NCBI Taxonomy" id="1836972"/>
    <lineage>
        <taxon>Bacteria</taxon>
        <taxon>Bacillati</taxon>
        <taxon>Actinomycetota</taxon>
        <taxon>Actinomycetes</taxon>
        <taxon>Frankiales</taxon>
        <taxon>Frankiaceae</taxon>
        <taxon>Frankia</taxon>
    </lineage>
</organism>
<keyword evidence="3" id="KW-1185">Reference proteome</keyword>
<proteinExistence type="predicted"/>
<dbReference type="AlphaFoldDB" id="A0A2I2KXB6"/>
<evidence type="ECO:0000313" key="3">
    <source>
        <dbReference type="Proteomes" id="UP000234331"/>
    </source>
</evidence>
<dbReference type="OrthoDB" id="5242012at2"/>
<gene>
    <name evidence="2" type="ORF">FRACA_4380001</name>
</gene>
<reference evidence="2 3" key="1">
    <citation type="submission" date="2017-06" db="EMBL/GenBank/DDBJ databases">
        <authorList>
            <person name="Kim H.J."/>
            <person name="Triplett B.A."/>
        </authorList>
    </citation>
    <scope>NUCLEOTIDE SEQUENCE [LARGE SCALE GENOMIC DNA]</scope>
    <source>
        <strain evidence="2">FRACA_ARgP5</strain>
    </source>
</reference>
<dbReference type="EMBL" id="FZMO01000377">
    <property type="protein sequence ID" value="SNQ50299.1"/>
    <property type="molecule type" value="Genomic_DNA"/>
</dbReference>